<dbReference type="PANTHER" id="PTHR30404">
    <property type="entry name" value="N-ACETYLMURAMOYL-L-ALANINE AMIDASE"/>
    <property type="match status" value="1"/>
</dbReference>
<dbReference type="Proteomes" id="UP000004394">
    <property type="component" value="Unassembled WGS sequence"/>
</dbReference>
<reference evidence="6" key="1">
    <citation type="submission" date="2010-07" db="EMBL/GenBank/DDBJ databases">
        <authorList>
            <person name="Muzny D."/>
            <person name="Qin X."/>
            <person name="Deng J."/>
            <person name="Jiang H."/>
            <person name="Liu Y."/>
            <person name="Qu J."/>
            <person name="Song X.-Z."/>
            <person name="Zhang L."/>
            <person name="Thornton R."/>
            <person name="Coyle M."/>
            <person name="Francisco L."/>
            <person name="Jackson L."/>
            <person name="Javaid M."/>
            <person name="Korchina V."/>
            <person name="Kovar C."/>
            <person name="Mata R."/>
            <person name="Mathew T."/>
            <person name="Ngo R."/>
            <person name="Nguyen L."/>
            <person name="Nguyen N."/>
            <person name="Okwuonu G."/>
            <person name="Ongeri F."/>
            <person name="Pham C."/>
            <person name="Simmons D."/>
            <person name="Wilczek-Boney K."/>
            <person name="Hale W."/>
            <person name="Jakkamsetti A."/>
            <person name="Pham P."/>
            <person name="Ruth R."/>
            <person name="San Lucas F."/>
            <person name="Warren J."/>
            <person name="Zhang J."/>
            <person name="Zhao Z."/>
            <person name="Zhou C."/>
            <person name="Zhu D."/>
            <person name="Lee S."/>
            <person name="Bess C."/>
            <person name="Blankenburg K."/>
            <person name="Forbes L."/>
            <person name="Fu Q."/>
            <person name="Gubbala S."/>
            <person name="Hirani K."/>
            <person name="Jayaseelan J.C."/>
            <person name="Lara F."/>
            <person name="Munidasa M."/>
            <person name="Palculict T."/>
            <person name="Patil S."/>
            <person name="Pu L.-L."/>
            <person name="Saada N."/>
            <person name="Tang L."/>
            <person name="Weissenberger G."/>
            <person name="Zhu Y."/>
            <person name="Hemphill L."/>
            <person name="Shang Y."/>
            <person name="Youmans B."/>
            <person name="Ayvaz T."/>
            <person name="Ross M."/>
            <person name="Santibanez J."/>
            <person name="Aqrawi P."/>
            <person name="Gross S."/>
            <person name="Joshi V."/>
            <person name="Fowler G."/>
            <person name="Nazareth L."/>
            <person name="Reid J."/>
            <person name="Worley K."/>
            <person name="Petrosino J."/>
            <person name="Highlander S."/>
            <person name="Gibbs R."/>
        </authorList>
    </citation>
    <scope>NUCLEOTIDE SEQUENCE [LARGE SCALE GENOMIC DNA]</scope>
    <source>
        <strain evidence="6">DSM 16973</strain>
    </source>
</reference>
<organism evidence="6 7">
    <name type="scientific">Hoylesella marshii DSM 16973 = JCM 13450</name>
    <dbReference type="NCBI Taxonomy" id="862515"/>
    <lineage>
        <taxon>Bacteria</taxon>
        <taxon>Pseudomonadati</taxon>
        <taxon>Bacteroidota</taxon>
        <taxon>Bacteroidia</taxon>
        <taxon>Bacteroidales</taxon>
        <taxon>Prevotellaceae</taxon>
        <taxon>Hoylesella</taxon>
    </lineage>
</organism>
<protein>
    <recommendedName>
        <fullName evidence="2">N-acetylmuramoyl-L-alanine amidase</fullName>
        <ecNumber evidence="2">3.5.1.28</ecNumber>
    </recommendedName>
</protein>
<dbReference type="InterPro" id="IPR050695">
    <property type="entry name" value="N-acetylmuramoyl_amidase_3"/>
</dbReference>
<sequence length="397" mass="44967">MIRKFLFCLLVIYLLASLSHAANRRFTLVIDPGHGGHDAGAKGATSMEKDINLKVAMVFGRYVERNCPDVRVMYTRKTDIFIPLHERTNIANKNKADLFISVHTNALPNGRIARGMETYTLGMHRAGDNLDVAKRENSVILIEEDYKQRYEGFDPNSSESYIMFEFMQDKNMSRSVDLARLVQQETCAFAGRPDKGVKQAGFLVLRETSMPSCLIELGFITTPDEEQLLNSDTGIDNIAQGIYRAFVSYKKAYDNGFTVPFQPSRKSSIAIPAIVPKEKTVQDTVVEKSKPQVPVRTVQPQPSTNKGELIFKVQLFVSNRTLRPGSNQFKGLTDVDVYQEDNLMKYTYGASTNYDVVNEMRRQVRDRFPDAFVVAFRDGVKVNIVEAVKEYKQINKK</sequence>
<keyword evidence="4" id="KW-0732">Signal</keyword>
<evidence type="ECO:0000259" key="5">
    <source>
        <dbReference type="SMART" id="SM00646"/>
    </source>
</evidence>
<evidence type="ECO:0000256" key="4">
    <source>
        <dbReference type="SAM" id="SignalP"/>
    </source>
</evidence>
<dbReference type="GO" id="GO:0030288">
    <property type="term" value="C:outer membrane-bounded periplasmic space"/>
    <property type="evidence" value="ECO:0007669"/>
    <property type="project" value="TreeGrafter"/>
</dbReference>
<feature type="signal peptide" evidence="4">
    <location>
        <begin position="1"/>
        <end position="21"/>
    </location>
</feature>
<dbReference type="BioCyc" id="PMAR862515-HMP:GMOO-814-MONOMER"/>
<dbReference type="OrthoDB" id="9806267at2"/>
<gene>
    <name evidence="6" type="ORF">HMPREF0658_0800</name>
</gene>
<dbReference type="EC" id="3.5.1.28" evidence="2"/>
<dbReference type="GO" id="GO:0009253">
    <property type="term" value="P:peptidoglycan catabolic process"/>
    <property type="evidence" value="ECO:0007669"/>
    <property type="project" value="InterPro"/>
</dbReference>
<dbReference type="EMBL" id="AEEI01000026">
    <property type="protein sequence ID" value="EFM02295.1"/>
    <property type="molecule type" value="Genomic_DNA"/>
</dbReference>
<dbReference type="SMART" id="SM00646">
    <property type="entry name" value="Ami_3"/>
    <property type="match status" value="1"/>
</dbReference>
<comment type="caution">
    <text evidence="6">The sequence shown here is derived from an EMBL/GenBank/DDBJ whole genome shotgun (WGS) entry which is preliminary data.</text>
</comment>
<keyword evidence="7" id="KW-1185">Reference proteome</keyword>
<name>E0NRJ9_9BACT</name>
<comment type="catalytic activity">
    <reaction evidence="1">
        <text>Hydrolyzes the link between N-acetylmuramoyl residues and L-amino acid residues in certain cell-wall glycopeptides.</text>
        <dbReference type="EC" id="3.5.1.28"/>
    </reaction>
</comment>
<dbReference type="RefSeq" id="WP_006948609.1">
    <property type="nucleotide sequence ID" value="NZ_BAJI01000013.1"/>
</dbReference>
<evidence type="ECO:0000313" key="6">
    <source>
        <dbReference type="EMBL" id="EFM02295.1"/>
    </source>
</evidence>
<evidence type="ECO:0000256" key="1">
    <source>
        <dbReference type="ARBA" id="ARBA00001561"/>
    </source>
</evidence>
<feature type="domain" description="MurNAc-LAA" evidence="5">
    <location>
        <begin position="88"/>
        <end position="247"/>
    </location>
</feature>
<evidence type="ECO:0000256" key="3">
    <source>
        <dbReference type="ARBA" id="ARBA00022801"/>
    </source>
</evidence>
<evidence type="ECO:0000256" key="2">
    <source>
        <dbReference type="ARBA" id="ARBA00011901"/>
    </source>
</evidence>
<dbReference type="CDD" id="cd02696">
    <property type="entry name" value="MurNAc-LAA"/>
    <property type="match status" value="1"/>
</dbReference>
<dbReference type="eggNOG" id="COG0860">
    <property type="taxonomic scope" value="Bacteria"/>
</dbReference>
<dbReference type="Gene3D" id="3.40.630.40">
    <property type="entry name" value="Zn-dependent exopeptidases"/>
    <property type="match status" value="1"/>
</dbReference>
<dbReference type="AlphaFoldDB" id="E0NRJ9"/>
<dbReference type="HOGENOM" id="CLU_014322_4_5_10"/>
<accession>E0NRJ9</accession>
<evidence type="ECO:0000313" key="7">
    <source>
        <dbReference type="Proteomes" id="UP000004394"/>
    </source>
</evidence>
<feature type="chain" id="PRO_5003138153" description="N-acetylmuramoyl-L-alanine amidase" evidence="4">
    <location>
        <begin position="22"/>
        <end position="397"/>
    </location>
</feature>
<dbReference type="FunFam" id="3.40.630.40:FF:000005">
    <property type="entry name" value="N-acetylmuramoyl-L-alanine amidase (AmiA)"/>
    <property type="match status" value="1"/>
</dbReference>
<dbReference type="SUPFAM" id="SSF53187">
    <property type="entry name" value="Zn-dependent exopeptidases"/>
    <property type="match status" value="1"/>
</dbReference>
<dbReference type="GO" id="GO:0008745">
    <property type="term" value="F:N-acetylmuramoyl-L-alanine amidase activity"/>
    <property type="evidence" value="ECO:0007669"/>
    <property type="project" value="UniProtKB-EC"/>
</dbReference>
<proteinExistence type="predicted"/>
<dbReference type="STRING" id="862515.HMPREF0658_0800"/>
<dbReference type="Pfam" id="PF01520">
    <property type="entry name" value="Amidase_3"/>
    <property type="match status" value="1"/>
</dbReference>
<dbReference type="InterPro" id="IPR002508">
    <property type="entry name" value="MurNAc-LAA_cat"/>
</dbReference>
<keyword evidence="3 6" id="KW-0378">Hydrolase</keyword>
<dbReference type="PANTHER" id="PTHR30404:SF0">
    <property type="entry name" value="N-ACETYLMURAMOYL-L-ALANINE AMIDASE AMIC"/>
    <property type="match status" value="1"/>
</dbReference>